<dbReference type="PANTHER" id="PTHR31839:SF42">
    <property type="entry name" value="DEHYDRATION-RESPONSIVE ELEMENT-BINDING PROTEIN 1F"/>
    <property type="match status" value="1"/>
</dbReference>
<dbReference type="PANTHER" id="PTHR31839">
    <property type="entry name" value="DEHYDRATION-RESPONSIVE ELEMENT-BINDING PROTEIN 1D"/>
    <property type="match status" value="1"/>
</dbReference>
<evidence type="ECO:0000256" key="8">
    <source>
        <dbReference type="SAM" id="MobiDB-lite"/>
    </source>
</evidence>
<feature type="domain" description="AP2/ERF" evidence="9">
    <location>
        <begin position="47"/>
        <end position="104"/>
    </location>
</feature>
<dbReference type="GO" id="GO:0003677">
    <property type="term" value="F:DNA binding"/>
    <property type="evidence" value="ECO:0007669"/>
    <property type="project" value="UniProtKB-KW"/>
</dbReference>
<feature type="compositionally biased region" description="Low complexity" evidence="8">
    <location>
        <begin position="7"/>
        <end position="17"/>
    </location>
</feature>
<dbReference type="CDD" id="cd00018">
    <property type="entry name" value="AP2"/>
    <property type="match status" value="1"/>
</dbReference>
<dbReference type="KEGG" id="dzi:111285224"/>
<dbReference type="AlphaFoldDB" id="A0A6P5XQ33"/>
<dbReference type="PRINTS" id="PR00367">
    <property type="entry name" value="ETHRSPELEMNT"/>
</dbReference>
<protein>
    <submittedName>
        <fullName evidence="11">Dehydration-responsive element-binding protein 1F-like</fullName>
    </submittedName>
</protein>
<dbReference type="GO" id="GO:0005634">
    <property type="term" value="C:nucleus"/>
    <property type="evidence" value="ECO:0007669"/>
    <property type="project" value="UniProtKB-SubCell"/>
</dbReference>
<organism evidence="10 11">
    <name type="scientific">Durio zibethinus</name>
    <name type="common">Durian</name>
    <dbReference type="NCBI Taxonomy" id="66656"/>
    <lineage>
        <taxon>Eukaryota</taxon>
        <taxon>Viridiplantae</taxon>
        <taxon>Streptophyta</taxon>
        <taxon>Embryophyta</taxon>
        <taxon>Tracheophyta</taxon>
        <taxon>Spermatophyta</taxon>
        <taxon>Magnoliopsida</taxon>
        <taxon>eudicotyledons</taxon>
        <taxon>Gunneridae</taxon>
        <taxon>Pentapetalae</taxon>
        <taxon>rosids</taxon>
        <taxon>malvids</taxon>
        <taxon>Malvales</taxon>
        <taxon>Malvaceae</taxon>
        <taxon>Helicteroideae</taxon>
        <taxon>Durio</taxon>
    </lineage>
</organism>
<dbReference type="PROSITE" id="PS51032">
    <property type="entry name" value="AP2_ERF"/>
    <property type="match status" value="1"/>
</dbReference>
<reference evidence="11" key="1">
    <citation type="submission" date="2025-08" db="UniProtKB">
        <authorList>
            <consortium name="RefSeq"/>
        </authorList>
    </citation>
    <scope>IDENTIFICATION</scope>
    <source>
        <tissue evidence="11">Fruit stalk</tissue>
    </source>
</reference>
<dbReference type="GeneID" id="111285224"/>
<comment type="subcellular location">
    <subcellularLocation>
        <location evidence="1">Nucleus</location>
    </subcellularLocation>
</comment>
<evidence type="ECO:0000313" key="10">
    <source>
        <dbReference type="Proteomes" id="UP000515121"/>
    </source>
</evidence>
<keyword evidence="2" id="KW-0805">Transcription regulation</keyword>
<evidence type="ECO:0000256" key="4">
    <source>
        <dbReference type="ARBA" id="ARBA00023159"/>
    </source>
</evidence>
<evidence type="ECO:0000256" key="7">
    <source>
        <dbReference type="ARBA" id="ARBA00024343"/>
    </source>
</evidence>
<dbReference type="OrthoDB" id="676764at2759"/>
<dbReference type="SUPFAM" id="SSF54171">
    <property type="entry name" value="DNA-binding domain"/>
    <property type="match status" value="1"/>
</dbReference>
<keyword evidence="4" id="KW-0010">Activator</keyword>
<dbReference type="Gene3D" id="3.30.730.10">
    <property type="entry name" value="AP2/ERF domain"/>
    <property type="match status" value="1"/>
</dbReference>
<dbReference type="Proteomes" id="UP000515121">
    <property type="component" value="Unplaced"/>
</dbReference>
<keyword evidence="6" id="KW-0539">Nucleus</keyword>
<evidence type="ECO:0000256" key="3">
    <source>
        <dbReference type="ARBA" id="ARBA00023125"/>
    </source>
</evidence>
<evidence type="ECO:0000256" key="5">
    <source>
        <dbReference type="ARBA" id="ARBA00023163"/>
    </source>
</evidence>
<dbReference type="InterPro" id="IPR045277">
    <property type="entry name" value="DRE1A-I"/>
</dbReference>
<comment type="similarity">
    <text evidence="7">Belongs to the AP2/ERF transcription factor family. ERF subfamily.</text>
</comment>
<keyword evidence="10" id="KW-1185">Reference proteome</keyword>
<name>A0A6P5XQ33_DURZI</name>
<dbReference type="FunFam" id="3.30.730.10:FF:000001">
    <property type="entry name" value="Ethylene-responsive transcription factor 2"/>
    <property type="match status" value="1"/>
</dbReference>
<gene>
    <name evidence="11" type="primary">LOC111285224</name>
</gene>
<dbReference type="InterPro" id="IPR001471">
    <property type="entry name" value="AP2/ERF_dom"/>
</dbReference>
<evidence type="ECO:0000256" key="2">
    <source>
        <dbReference type="ARBA" id="ARBA00023015"/>
    </source>
</evidence>
<dbReference type="SMART" id="SM00380">
    <property type="entry name" value="AP2"/>
    <property type="match status" value="1"/>
</dbReference>
<evidence type="ECO:0000259" key="9">
    <source>
        <dbReference type="PROSITE" id="PS51032"/>
    </source>
</evidence>
<feature type="region of interest" description="Disordered" evidence="8">
    <location>
        <begin position="1"/>
        <end position="43"/>
    </location>
</feature>
<dbReference type="InterPro" id="IPR016177">
    <property type="entry name" value="DNA-bd_dom_sf"/>
</dbReference>
<evidence type="ECO:0000313" key="11">
    <source>
        <dbReference type="RefSeq" id="XP_022730283.1"/>
    </source>
</evidence>
<dbReference type="RefSeq" id="XP_022730283.1">
    <property type="nucleotide sequence ID" value="XM_022874548.1"/>
</dbReference>
<sequence length="261" mass="28505">MDHLELDSSSCKPCSPDSEPDHEALPAAVSHKRKAGRKKFKETRHPVFRGVRQRKGNKWVCEVREPYKKSRIWLGTYPSPEMAARAYDVAALALRGKSATLNFPDSSSILPLAKSSSARDIQTAALAAAEAFRTTTTACCSLSSLALDNMISSHSTSSTNIIDQPGCSSSPIPNEKKLCLVEIQPDENDHCSILGHSERLETKANESNDPLFIDEEASFNMPGLLHSMAEGMLLSPPALQGEVDWDDDTTSNINIDLWGAH</sequence>
<evidence type="ECO:0000256" key="6">
    <source>
        <dbReference type="ARBA" id="ARBA00023242"/>
    </source>
</evidence>
<proteinExistence type="inferred from homology"/>
<dbReference type="GO" id="GO:0003700">
    <property type="term" value="F:DNA-binding transcription factor activity"/>
    <property type="evidence" value="ECO:0007669"/>
    <property type="project" value="InterPro"/>
</dbReference>
<evidence type="ECO:0000256" key="1">
    <source>
        <dbReference type="ARBA" id="ARBA00004123"/>
    </source>
</evidence>
<dbReference type="InterPro" id="IPR036955">
    <property type="entry name" value="AP2/ERF_dom_sf"/>
</dbReference>
<feature type="compositionally biased region" description="Basic residues" evidence="8">
    <location>
        <begin position="30"/>
        <end position="42"/>
    </location>
</feature>
<accession>A0A6P5XQ33</accession>
<keyword evidence="5" id="KW-0804">Transcription</keyword>
<dbReference type="Pfam" id="PF00847">
    <property type="entry name" value="AP2"/>
    <property type="match status" value="1"/>
</dbReference>
<keyword evidence="3" id="KW-0238">DNA-binding</keyword>